<proteinExistence type="predicted"/>
<gene>
    <name evidence="1" type="ORF">K488DRAFT_79159</name>
</gene>
<organism evidence="1 2">
    <name type="scientific">Vararia minispora EC-137</name>
    <dbReference type="NCBI Taxonomy" id="1314806"/>
    <lineage>
        <taxon>Eukaryota</taxon>
        <taxon>Fungi</taxon>
        <taxon>Dikarya</taxon>
        <taxon>Basidiomycota</taxon>
        <taxon>Agaricomycotina</taxon>
        <taxon>Agaricomycetes</taxon>
        <taxon>Russulales</taxon>
        <taxon>Lachnocladiaceae</taxon>
        <taxon>Vararia</taxon>
    </lineage>
</organism>
<sequence>MMRLCLALSALALSPLIVTSSADQVIIVLPTLFDLLTLERSGSIFFSYARETELSRLLTDDDSPSTLLIPTNRAIMALARKPHQDPIPVDGGIDLNEQELDQRSKRNVRHWVSLHIIPQSPIDIGLHSFPTLVEGRNVTFEEVEGDLSQPDWTRVLLNGEIRLLGKKEARNGVFFLLDGTMKDGN</sequence>
<comment type="caution">
    <text evidence="1">The sequence shown here is derived from an EMBL/GenBank/DDBJ whole genome shotgun (WGS) entry which is preliminary data.</text>
</comment>
<evidence type="ECO:0000313" key="1">
    <source>
        <dbReference type="EMBL" id="KAI0031237.1"/>
    </source>
</evidence>
<protein>
    <submittedName>
        <fullName evidence="1">Uncharacterized protein</fullName>
    </submittedName>
</protein>
<keyword evidence="2" id="KW-1185">Reference proteome</keyword>
<dbReference type="Proteomes" id="UP000814128">
    <property type="component" value="Unassembled WGS sequence"/>
</dbReference>
<evidence type="ECO:0000313" key="2">
    <source>
        <dbReference type="Proteomes" id="UP000814128"/>
    </source>
</evidence>
<name>A0ACB8QHW0_9AGAM</name>
<reference evidence="1" key="1">
    <citation type="submission" date="2021-02" db="EMBL/GenBank/DDBJ databases">
        <authorList>
            <consortium name="DOE Joint Genome Institute"/>
            <person name="Ahrendt S."/>
            <person name="Looney B.P."/>
            <person name="Miyauchi S."/>
            <person name="Morin E."/>
            <person name="Drula E."/>
            <person name="Courty P.E."/>
            <person name="Chicoki N."/>
            <person name="Fauchery L."/>
            <person name="Kohler A."/>
            <person name="Kuo A."/>
            <person name="Labutti K."/>
            <person name="Pangilinan J."/>
            <person name="Lipzen A."/>
            <person name="Riley R."/>
            <person name="Andreopoulos W."/>
            <person name="He G."/>
            <person name="Johnson J."/>
            <person name="Barry K.W."/>
            <person name="Grigoriev I.V."/>
            <person name="Nagy L."/>
            <person name="Hibbett D."/>
            <person name="Henrissat B."/>
            <person name="Matheny P.B."/>
            <person name="Labbe J."/>
            <person name="Martin F."/>
        </authorList>
    </citation>
    <scope>NUCLEOTIDE SEQUENCE</scope>
    <source>
        <strain evidence="1">EC-137</strain>
    </source>
</reference>
<accession>A0ACB8QHW0</accession>
<reference evidence="1" key="2">
    <citation type="journal article" date="2022" name="New Phytol.">
        <title>Evolutionary transition to the ectomycorrhizal habit in the genomes of a hyperdiverse lineage of mushroom-forming fungi.</title>
        <authorList>
            <person name="Looney B."/>
            <person name="Miyauchi S."/>
            <person name="Morin E."/>
            <person name="Drula E."/>
            <person name="Courty P.E."/>
            <person name="Kohler A."/>
            <person name="Kuo A."/>
            <person name="LaButti K."/>
            <person name="Pangilinan J."/>
            <person name="Lipzen A."/>
            <person name="Riley R."/>
            <person name="Andreopoulos W."/>
            <person name="He G."/>
            <person name="Johnson J."/>
            <person name="Nolan M."/>
            <person name="Tritt A."/>
            <person name="Barry K.W."/>
            <person name="Grigoriev I.V."/>
            <person name="Nagy L.G."/>
            <person name="Hibbett D."/>
            <person name="Henrissat B."/>
            <person name="Matheny P.B."/>
            <person name="Labbe J."/>
            <person name="Martin F.M."/>
        </authorList>
    </citation>
    <scope>NUCLEOTIDE SEQUENCE</scope>
    <source>
        <strain evidence="1">EC-137</strain>
    </source>
</reference>
<dbReference type="EMBL" id="MU273587">
    <property type="protein sequence ID" value="KAI0031237.1"/>
    <property type="molecule type" value="Genomic_DNA"/>
</dbReference>